<name>A0ABT1Y3K9_9FIRM</name>
<feature type="coiled-coil region" evidence="1">
    <location>
        <begin position="118"/>
        <end position="145"/>
    </location>
</feature>
<evidence type="ECO:0000259" key="3">
    <source>
        <dbReference type="Pfam" id="PF07833"/>
    </source>
</evidence>
<feature type="domain" description="Copper amine oxidase-like N-terminal" evidence="3">
    <location>
        <begin position="61"/>
        <end position="104"/>
    </location>
</feature>
<dbReference type="EMBL" id="JANPWE010000003">
    <property type="protein sequence ID" value="MCR6545465.1"/>
    <property type="molecule type" value="Genomic_DNA"/>
</dbReference>
<feature type="signal peptide" evidence="2">
    <location>
        <begin position="1"/>
        <end position="28"/>
    </location>
</feature>
<reference evidence="4 5" key="1">
    <citation type="submission" date="2022-08" db="EMBL/GenBank/DDBJ databases">
        <title>Proteogenomics of the novel Dehalobacterium formicoaceticum strain EZ94 highlights a key role of methyltransferases during anaerobic dichloromethane degradation.</title>
        <authorList>
            <person name="Wasmund K."/>
        </authorList>
    </citation>
    <scope>NUCLEOTIDE SEQUENCE [LARGE SCALE GENOMIC DNA]</scope>
    <source>
        <strain evidence="4 5">EZ94</strain>
    </source>
</reference>
<keyword evidence="1" id="KW-0175">Coiled coil</keyword>
<evidence type="ECO:0000256" key="2">
    <source>
        <dbReference type="SAM" id="SignalP"/>
    </source>
</evidence>
<evidence type="ECO:0000256" key="1">
    <source>
        <dbReference type="SAM" id="Coils"/>
    </source>
</evidence>
<evidence type="ECO:0000313" key="4">
    <source>
        <dbReference type="EMBL" id="MCR6545465.1"/>
    </source>
</evidence>
<proteinExistence type="predicted"/>
<dbReference type="InterPro" id="IPR012854">
    <property type="entry name" value="Cu_amine_oxidase-like_N"/>
</dbReference>
<keyword evidence="2" id="KW-0732">Signal</keyword>
<gene>
    <name evidence="4" type="ORF">NVS47_08030</name>
</gene>
<sequence length="266" mass="30204">MIKNKKKVIALVVSALILFMSFSTTSFAASIQTTLKAQFVSFKILLNGQQVTPKDSAGNIVQPLLVNNTTYLPLRAFGDLFNKNVDWNNTLKQISITDKPNNEVEGLKSQIKDKDNQILLLNSQLTAANNKITDLEKKKDTKSNDIDDIIADMEDSLNDDYDDKNFGRDYLNNKSVLFDAINLDGDEDDLELELKIDLEDFYAEKYDWYDDIDQGDIEDLLQEICDAIWDDRDLEDADIDGTIYDTSEREELESFSVKAGKSLKLD</sequence>
<dbReference type="Proteomes" id="UP001524944">
    <property type="component" value="Unassembled WGS sequence"/>
</dbReference>
<accession>A0ABT1Y3K9</accession>
<dbReference type="RefSeq" id="WP_089609258.1">
    <property type="nucleotide sequence ID" value="NZ_CP022121.1"/>
</dbReference>
<comment type="caution">
    <text evidence="4">The sequence shown here is derived from an EMBL/GenBank/DDBJ whole genome shotgun (WGS) entry which is preliminary data.</text>
</comment>
<feature type="chain" id="PRO_5046979184" evidence="2">
    <location>
        <begin position="29"/>
        <end position="266"/>
    </location>
</feature>
<protein>
    <submittedName>
        <fullName evidence="4">Copper amine oxidase N-terminal domain-containing protein</fullName>
    </submittedName>
</protein>
<keyword evidence="5" id="KW-1185">Reference proteome</keyword>
<evidence type="ECO:0000313" key="5">
    <source>
        <dbReference type="Proteomes" id="UP001524944"/>
    </source>
</evidence>
<dbReference type="Pfam" id="PF07833">
    <property type="entry name" value="Cu_amine_oxidN1"/>
    <property type="match status" value="1"/>
</dbReference>
<organism evidence="4 5">
    <name type="scientific">Dehalobacterium formicoaceticum</name>
    <dbReference type="NCBI Taxonomy" id="51515"/>
    <lineage>
        <taxon>Bacteria</taxon>
        <taxon>Bacillati</taxon>
        <taxon>Bacillota</taxon>
        <taxon>Clostridia</taxon>
        <taxon>Eubacteriales</taxon>
        <taxon>Peptococcaceae</taxon>
        <taxon>Dehalobacterium</taxon>
    </lineage>
</organism>